<keyword evidence="2 3" id="KW-0378">Hydrolase</keyword>
<comment type="caution">
    <text evidence="6">The sequence shown here is derived from an EMBL/GenBank/DDBJ whole genome shotgun (WGS) entry which is preliminary data.</text>
</comment>
<name>A0A9X2KLR8_9MICC</name>
<feature type="region of interest" description="Disordered" evidence="4">
    <location>
        <begin position="1"/>
        <end position="55"/>
    </location>
</feature>
<dbReference type="GO" id="GO:0016787">
    <property type="term" value="F:hydrolase activity"/>
    <property type="evidence" value="ECO:0007669"/>
    <property type="project" value="UniProtKB-KW"/>
</dbReference>
<feature type="compositionally biased region" description="Basic and acidic residues" evidence="4">
    <location>
        <begin position="1"/>
        <end position="13"/>
    </location>
</feature>
<accession>A0A9X2KLR8</accession>
<dbReference type="Gene3D" id="3.40.50.1820">
    <property type="entry name" value="alpha/beta hydrolase"/>
    <property type="match status" value="1"/>
</dbReference>
<evidence type="ECO:0000256" key="1">
    <source>
        <dbReference type="ARBA" id="ARBA00005964"/>
    </source>
</evidence>
<evidence type="ECO:0000313" key="7">
    <source>
        <dbReference type="Proteomes" id="UP001139502"/>
    </source>
</evidence>
<dbReference type="PANTHER" id="PTHR11559">
    <property type="entry name" value="CARBOXYLESTERASE"/>
    <property type="match status" value="1"/>
</dbReference>
<dbReference type="RefSeq" id="WP_254167168.1">
    <property type="nucleotide sequence ID" value="NZ_JANAFB010000026.1"/>
</dbReference>
<evidence type="ECO:0000256" key="3">
    <source>
        <dbReference type="RuleBase" id="RU361235"/>
    </source>
</evidence>
<dbReference type="SUPFAM" id="SSF53474">
    <property type="entry name" value="alpha/beta-Hydrolases"/>
    <property type="match status" value="1"/>
</dbReference>
<reference evidence="6" key="1">
    <citation type="submission" date="2022-06" db="EMBL/GenBank/DDBJ databases">
        <title>Rothia sp. isolated from sandalwood seedling.</title>
        <authorList>
            <person name="Tuikhar N."/>
            <person name="Kirdat K."/>
            <person name="Thorat V."/>
            <person name="Swetha P."/>
            <person name="Padma S."/>
            <person name="Sundararaj R."/>
            <person name="Yadav A."/>
        </authorList>
    </citation>
    <scope>NUCLEOTIDE SEQUENCE</scope>
    <source>
        <strain evidence="6">AR01</strain>
    </source>
</reference>
<dbReference type="AlphaFoldDB" id="A0A9X2KLR8"/>
<dbReference type="Proteomes" id="UP001139502">
    <property type="component" value="Unassembled WGS sequence"/>
</dbReference>
<dbReference type="EMBL" id="JANAFB010000026">
    <property type="protein sequence ID" value="MCP3426461.1"/>
    <property type="molecule type" value="Genomic_DNA"/>
</dbReference>
<evidence type="ECO:0000313" key="6">
    <source>
        <dbReference type="EMBL" id="MCP3426461.1"/>
    </source>
</evidence>
<dbReference type="InterPro" id="IPR050309">
    <property type="entry name" value="Type-B_Carboxylest/Lipase"/>
</dbReference>
<sequence length="495" mass="53677">MTDRRDHPHDDASPRPSTRPRLTEPAQSPEARSTPARLAEEATASGSERPTSAPAHWASVATPAGTFLPLGEDDLVRALGIRYASSRRFGAPEPYAYDRPFAADTPAPACPQVHKPTDTELVALGFDEDCQRLSVTRPDTAETGLPVLVWIHGGSYVAGAGDVPYYDPRWLVEEQNVIVVAVTYRIGLFGYLGDGESREANPGLLDQVEAVRWVHRNIGGFGGDPDRITIAGQSAGGHACWDLLQVEELRGMIARAIVQSAPLGIVFGRRRALAALTPSAAATESMREADPQDLADGRIRIDRLAFRQGLAKFMPFTTRYGARPLPPESELVGRWKGLAGSVEVLMGTTSREVSLFTGILPSLQRLADSPRGSRWVVEPLVRALTRKVYGRESRRWARLFRQAGGRAVSYTFVYGRPGMTLSCCHLSELPLLFPSPAWRRGVEEAGAGVTGPEVVATYDPETVEEAGRALRAAWGAFVREGADAVEPIPGVLDLD</sequence>
<dbReference type="Pfam" id="PF00135">
    <property type="entry name" value="COesterase"/>
    <property type="match status" value="1"/>
</dbReference>
<organism evidence="6 7">
    <name type="scientific">Rothia santali</name>
    <dbReference type="NCBI Taxonomy" id="2949643"/>
    <lineage>
        <taxon>Bacteria</taxon>
        <taxon>Bacillati</taxon>
        <taxon>Actinomycetota</taxon>
        <taxon>Actinomycetes</taxon>
        <taxon>Micrococcales</taxon>
        <taxon>Micrococcaceae</taxon>
        <taxon>Rothia</taxon>
    </lineage>
</organism>
<protein>
    <recommendedName>
        <fullName evidence="3">Carboxylic ester hydrolase</fullName>
        <ecNumber evidence="3">3.1.1.-</ecNumber>
    </recommendedName>
</protein>
<dbReference type="InterPro" id="IPR029058">
    <property type="entry name" value="AB_hydrolase_fold"/>
</dbReference>
<comment type="similarity">
    <text evidence="1 3">Belongs to the type-B carboxylesterase/lipase family.</text>
</comment>
<evidence type="ECO:0000256" key="2">
    <source>
        <dbReference type="ARBA" id="ARBA00022801"/>
    </source>
</evidence>
<evidence type="ECO:0000256" key="4">
    <source>
        <dbReference type="SAM" id="MobiDB-lite"/>
    </source>
</evidence>
<dbReference type="InterPro" id="IPR019826">
    <property type="entry name" value="Carboxylesterase_B_AS"/>
</dbReference>
<dbReference type="EC" id="3.1.1.-" evidence="3"/>
<dbReference type="InterPro" id="IPR002018">
    <property type="entry name" value="CarbesteraseB"/>
</dbReference>
<feature type="domain" description="Carboxylesterase type B" evidence="5">
    <location>
        <begin position="79"/>
        <end position="358"/>
    </location>
</feature>
<keyword evidence="7" id="KW-1185">Reference proteome</keyword>
<dbReference type="PROSITE" id="PS00122">
    <property type="entry name" value="CARBOXYLESTERASE_B_1"/>
    <property type="match status" value="1"/>
</dbReference>
<evidence type="ECO:0000259" key="5">
    <source>
        <dbReference type="Pfam" id="PF00135"/>
    </source>
</evidence>
<gene>
    <name evidence="6" type="ORF">NBM05_10735</name>
</gene>
<proteinExistence type="inferred from homology"/>